<dbReference type="PANTHER" id="PTHR47359:SF3">
    <property type="entry name" value="NLP_P60 DOMAIN-CONTAINING PROTEIN-RELATED"/>
    <property type="match status" value="1"/>
</dbReference>
<evidence type="ECO:0000256" key="1">
    <source>
        <dbReference type="ARBA" id="ARBA00007074"/>
    </source>
</evidence>
<dbReference type="Pfam" id="PF18348">
    <property type="entry name" value="SH3_16"/>
    <property type="match status" value="1"/>
</dbReference>
<dbReference type="Pfam" id="PF00877">
    <property type="entry name" value="NLPC_P60"/>
    <property type="match status" value="1"/>
</dbReference>
<dbReference type="Gene3D" id="2.30.30.40">
    <property type="entry name" value="SH3 Domains"/>
    <property type="match status" value="1"/>
</dbReference>
<dbReference type="SUPFAM" id="SSF54001">
    <property type="entry name" value="Cysteine proteinases"/>
    <property type="match status" value="1"/>
</dbReference>
<evidence type="ECO:0000259" key="5">
    <source>
        <dbReference type="PROSITE" id="PS51935"/>
    </source>
</evidence>
<proteinExistence type="inferred from homology"/>
<name>A0A1M5BGX0_LOKAT</name>
<dbReference type="InterPro" id="IPR038765">
    <property type="entry name" value="Papain-like_cys_pep_sf"/>
</dbReference>
<keyword evidence="4" id="KW-0788">Thiol protease</keyword>
<dbReference type="STRING" id="366533.SAMN05444339_1065"/>
<protein>
    <submittedName>
        <fullName evidence="6">NlpC/P60 family protein</fullName>
    </submittedName>
</protein>
<evidence type="ECO:0000256" key="2">
    <source>
        <dbReference type="ARBA" id="ARBA00022670"/>
    </source>
</evidence>
<dbReference type="RefSeq" id="WP_072857670.1">
    <property type="nucleotide sequence ID" value="NZ_FQUE01000006.1"/>
</dbReference>
<evidence type="ECO:0000313" key="6">
    <source>
        <dbReference type="EMBL" id="SHF41610.1"/>
    </source>
</evidence>
<comment type="similarity">
    <text evidence="1">Belongs to the peptidase C40 family.</text>
</comment>
<gene>
    <name evidence="6" type="ORF">SAMN05444339_1065</name>
</gene>
<dbReference type="InterPro" id="IPR051794">
    <property type="entry name" value="PG_Endopeptidase_C40"/>
</dbReference>
<keyword evidence="3" id="KW-0378">Hydrolase</keyword>
<dbReference type="GO" id="GO:0008234">
    <property type="term" value="F:cysteine-type peptidase activity"/>
    <property type="evidence" value="ECO:0007669"/>
    <property type="project" value="UniProtKB-KW"/>
</dbReference>
<evidence type="ECO:0000313" key="7">
    <source>
        <dbReference type="Proteomes" id="UP000183987"/>
    </source>
</evidence>
<accession>A0A1M5BGX0</accession>
<reference evidence="7" key="1">
    <citation type="submission" date="2016-11" db="EMBL/GenBank/DDBJ databases">
        <authorList>
            <person name="Varghese N."/>
            <person name="Submissions S."/>
        </authorList>
    </citation>
    <scope>NUCLEOTIDE SEQUENCE [LARGE SCALE GENOMIC DNA]</scope>
    <source>
        <strain evidence="7">DSM 29326</strain>
    </source>
</reference>
<dbReference type="Gene3D" id="3.90.1720.10">
    <property type="entry name" value="endopeptidase domain like (from Nostoc punctiforme)"/>
    <property type="match status" value="1"/>
</dbReference>
<dbReference type="EMBL" id="FQUE01000006">
    <property type="protein sequence ID" value="SHF41610.1"/>
    <property type="molecule type" value="Genomic_DNA"/>
</dbReference>
<feature type="domain" description="NlpC/P60" evidence="5">
    <location>
        <begin position="155"/>
        <end position="279"/>
    </location>
</feature>
<keyword evidence="7" id="KW-1185">Reference proteome</keyword>
<evidence type="ECO:0000256" key="3">
    <source>
        <dbReference type="ARBA" id="ARBA00022801"/>
    </source>
</evidence>
<sequence length="283" mass="30886">MTQAATPDRRLWPANARVAHRTLAGQVYGLTLVDGTPATLTHPVTDLMTAPDGRRDRQLLLGADVSVLEDRAGWSFVHCHDGYVGYVPSDRLTAEVVPTHRVGTFATHAYAADDLKSPDVLQLPFGARVRVLDERRHFYETPQGFIPKKHLRPLDRPFSSPATIAQLHFGVPYLWGGNSTRGLDCSGLIAASLHACDMPCPGDADLQEGALGEALPEDADLQRGDLIFWRGHVGMMVDAATMIHANGNAMAVTYEPLANAILRIRTAEHSEVTSRRRVEGLSI</sequence>
<dbReference type="Proteomes" id="UP000183987">
    <property type="component" value="Unassembled WGS sequence"/>
</dbReference>
<dbReference type="InterPro" id="IPR000064">
    <property type="entry name" value="NLP_P60_dom"/>
</dbReference>
<keyword evidence="2" id="KW-0645">Protease</keyword>
<dbReference type="InterPro" id="IPR041382">
    <property type="entry name" value="SH3_16"/>
</dbReference>
<dbReference type="OrthoDB" id="9813368at2"/>
<organism evidence="6 7">
    <name type="scientific">Loktanella atrilutea</name>
    <dbReference type="NCBI Taxonomy" id="366533"/>
    <lineage>
        <taxon>Bacteria</taxon>
        <taxon>Pseudomonadati</taxon>
        <taxon>Pseudomonadota</taxon>
        <taxon>Alphaproteobacteria</taxon>
        <taxon>Rhodobacterales</taxon>
        <taxon>Roseobacteraceae</taxon>
        <taxon>Loktanella</taxon>
    </lineage>
</organism>
<dbReference type="PANTHER" id="PTHR47359">
    <property type="entry name" value="PEPTIDOGLYCAN DL-ENDOPEPTIDASE CWLO"/>
    <property type="match status" value="1"/>
</dbReference>
<dbReference type="GO" id="GO:0006508">
    <property type="term" value="P:proteolysis"/>
    <property type="evidence" value="ECO:0007669"/>
    <property type="project" value="UniProtKB-KW"/>
</dbReference>
<evidence type="ECO:0000256" key="4">
    <source>
        <dbReference type="ARBA" id="ARBA00022807"/>
    </source>
</evidence>
<dbReference type="AlphaFoldDB" id="A0A1M5BGX0"/>
<dbReference type="PROSITE" id="PS51935">
    <property type="entry name" value="NLPC_P60"/>
    <property type="match status" value="1"/>
</dbReference>